<keyword evidence="4" id="KW-0238">DNA-binding</keyword>
<dbReference type="PANTHER" id="PTHR43133:SF8">
    <property type="entry name" value="RNA POLYMERASE SIGMA FACTOR HI_1459-RELATED"/>
    <property type="match status" value="1"/>
</dbReference>
<dbReference type="Gene3D" id="1.10.1740.10">
    <property type="match status" value="1"/>
</dbReference>
<evidence type="ECO:0000259" key="7">
    <source>
        <dbReference type="Pfam" id="PF08281"/>
    </source>
</evidence>
<dbReference type="SUPFAM" id="SSF88946">
    <property type="entry name" value="Sigma2 domain of RNA polymerase sigma factors"/>
    <property type="match status" value="1"/>
</dbReference>
<dbReference type="InterPro" id="IPR039425">
    <property type="entry name" value="RNA_pol_sigma-70-like"/>
</dbReference>
<dbReference type="Gene3D" id="1.10.10.10">
    <property type="entry name" value="Winged helix-like DNA-binding domain superfamily/Winged helix DNA-binding domain"/>
    <property type="match status" value="1"/>
</dbReference>
<evidence type="ECO:0000256" key="3">
    <source>
        <dbReference type="ARBA" id="ARBA00023082"/>
    </source>
</evidence>
<keyword evidence="9" id="KW-1185">Reference proteome</keyword>
<dbReference type="InterPro" id="IPR007627">
    <property type="entry name" value="RNA_pol_sigma70_r2"/>
</dbReference>
<dbReference type="SUPFAM" id="SSF88659">
    <property type="entry name" value="Sigma3 and sigma4 domains of RNA polymerase sigma factors"/>
    <property type="match status" value="1"/>
</dbReference>
<keyword evidence="2" id="KW-0805">Transcription regulation</keyword>
<proteinExistence type="inferred from homology"/>
<evidence type="ECO:0000313" key="8">
    <source>
        <dbReference type="EMBL" id="QDU64957.1"/>
    </source>
</evidence>
<evidence type="ECO:0000256" key="5">
    <source>
        <dbReference type="ARBA" id="ARBA00023163"/>
    </source>
</evidence>
<sequence length="165" mass="18682">MRLFHGRMPNELRSRVDTHDLIQIGLARAAQKAAAFEPRAPGSARAWLHALLRNALTDMTREHTAQRRDVRRECRGDEVFPAIADGEKSADPEQVVERVEAWARLLLQISALKDAEREIVIRHTLEEQSFAAIAMALGISESTVKDRYARSLEHLQRLNRGHSTS</sequence>
<dbReference type="NCBIfam" id="TIGR02937">
    <property type="entry name" value="sigma70-ECF"/>
    <property type="match status" value="1"/>
</dbReference>
<evidence type="ECO:0000256" key="4">
    <source>
        <dbReference type="ARBA" id="ARBA00023125"/>
    </source>
</evidence>
<dbReference type="GO" id="GO:0006352">
    <property type="term" value="P:DNA-templated transcription initiation"/>
    <property type="evidence" value="ECO:0007669"/>
    <property type="project" value="InterPro"/>
</dbReference>
<keyword evidence="5" id="KW-0804">Transcription</keyword>
<dbReference type="KEGG" id="pbap:Pla133_00180"/>
<keyword evidence="3" id="KW-0731">Sigma factor</keyword>
<accession>A0A518BDA0</accession>
<evidence type="ECO:0000313" key="9">
    <source>
        <dbReference type="Proteomes" id="UP000316921"/>
    </source>
</evidence>
<dbReference type="InterPro" id="IPR013249">
    <property type="entry name" value="RNA_pol_sigma70_r4_t2"/>
</dbReference>
<dbReference type="InterPro" id="IPR014284">
    <property type="entry name" value="RNA_pol_sigma-70_dom"/>
</dbReference>
<dbReference type="Pfam" id="PF08281">
    <property type="entry name" value="Sigma70_r4_2"/>
    <property type="match status" value="1"/>
</dbReference>
<dbReference type="InterPro" id="IPR036388">
    <property type="entry name" value="WH-like_DNA-bd_sf"/>
</dbReference>
<evidence type="ECO:0000259" key="6">
    <source>
        <dbReference type="Pfam" id="PF04542"/>
    </source>
</evidence>
<dbReference type="Pfam" id="PF04542">
    <property type="entry name" value="Sigma70_r2"/>
    <property type="match status" value="1"/>
</dbReference>
<protein>
    <submittedName>
        <fullName evidence="8">RNA polymerase sigma factor</fullName>
    </submittedName>
</protein>
<dbReference type="Proteomes" id="UP000316921">
    <property type="component" value="Chromosome"/>
</dbReference>
<organism evidence="8 9">
    <name type="scientific">Engelhardtia mirabilis</name>
    <dbReference type="NCBI Taxonomy" id="2528011"/>
    <lineage>
        <taxon>Bacteria</taxon>
        <taxon>Pseudomonadati</taxon>
        <taxon>Planctomycetota</taxon>
        <taxon>Planctomycetia</taxon>
        <taxon>Planctomycetia incertae sedis</taxon>
        <taxon>Engelhardtia</taxon>
    </lineage>
</organism>
<feature type="domain" description="RNA polymerase sigma-70 region 2" evidence="6">
    <location>
        <begin position="12"/>
        <end position="63"/>
    </location>
</feature>
<dbReference type="PANTHER" id="PTHR43133">
    <property type="entry name" value="RNA POLYMERASE ECF-TYPE SIGMA FACTO"/>
    <property type="match status" value="1"/>
</dbReference>
<comment type="similarity">
    <text evidence="1">Belongs to the sigma-70 factor family. ECF subfamily.</text>
</comment>
<dbReference type="AlphaFoldDB" id="A0A518BDA0"/>
<evidence type="ECO:0000256" key="2">
    <source>
        <dbReference type="ARBA" id="ARBA00023015"/>
    </source>
</evidence>
<dbReference type="GO" id="GO:0016987">
    <property type="term" value="F:sigma factor activity"/>
    <property type="evidence" value="ECO:0007669"/>
    <property type="project" value="UniProtKB-KW"/>
</dbReference>
<feature type="domain" description="RNA polymerase sigma factor 70 region 4 type 2" evidence="7">
    <location>
        <begin position="104"/>
        <end position="155"/>
    </location>
</feature>
<evidence type="ECO:0000256" key="1">
    <source>
        <dbReference type="ARBA" id="ARBA00010641"/>
    </source>
</evidence>
<gene>
    <name evidence="8" type="ORF">Pla133_00180</name>
</gene>
<name>A0A518BDA0_9BACT</name>
<dbReference type="GO" id="GO:0003677">
    <property type="term" value="F:DNA binding"/>
    <property type="evidence" value="ECO:0007669"/>
    <property type="project" value="UniProtKB-KW"/>
</dbReference>
<dbReference type="EMBL" id="CP036287">
    <property type="protein sequence ID" value="QDU64957.1"/>
    <property type="molecule type" value="Genomic_DNA"/>
</dbReference>
<dbReference type="InterPro" id="IPR013325">
    <property type="entry name" value="RNA_pol_sigma_r2"/>
</dbReference>
<dbReference type="InterPro" id="IPR013324">
    <property type="entry name" value="RNA_pol_sigma_r3/r4-like"/>
</dbReference>
<reference evidence="8 9" key="1">
    <citation type="submission" date="2019-02" db="EMBL/GenBank/DDBJ databases">
        <title>Deep-cultivation of Planctomycetes and their phenomic and genomic characterization uncovers novel biology.</title>
        <authorList>
            <person name="Wiegand S."/>
            <person name="Jogler M."/>
            <person name="Boedeker C."/>
            <person name="Pinto D."/>
            <person name="Vollmers J."/>
            <person name="Rivas-Marin E."/>
            <person name="Kohn T."/>
            <person name="Peeters S.H."/>
            <person name="Heuer A."/>
            <person name="Rast P."/>
            <person name="Oberbeckmann S."/>
            <person name="Bunk B."/>
            <person name="Jeske O."/>
            <person name="Meyerdierks A."/>
            <person name="Storesund J.E."/>
            <person name="Kallscheuer N."/>
            <person name="Luecker S."/>
            <person name="Lage O.M."/>
            <person name="Pohl T."/>
            <person name="Merkel B.J."/>
            <person name="Hornburger P."/>
            <person name="Mueller R.-W."/>
            <person name="Bruemmer F."/>
            <person name="Labrenz M."/>
            <person name="Spormann A.M."/>
            <person name="Op den Camp H."/>
            <person name="Overmann J."/>
            <person name="Amann R."/>
            <person name="Jetten M.S.M."/>
            <person name="Mascher T."/>
            <person name="Medema M.H."/>
            <person name="Devos D.P."/>
            <person name="Kaster A.-K."/>
            <person name="Ovreas L."/>
            <person name="Rohde M."/>
            <person name="Galperin M.Y."/>
            <person name="Jogler C."/>
        </authorList>
    </citation>
    <scope>NUCLEOTIDE SEQUENCE [LARGE SCALE GENOMIC DNA]</scope>
    <source>
        <strain evidence="8 9">Pla133</strain>
    </source>
</reference>